<sequence>MRPNAANMARQSGGGAGDAGAVGAVDSGAVDLGAVGSGARGVGFCMAAPRHGLGRIPRGPFGRGILCDCRAGVKPVRAAPQYPVAMPP</sequence>
<evidence type="ECO:0000313" key="2">
    <source>
        <dbReference type="EMBL" id="RII39613.1"/>
    </source>
</evidence>
<keyword evidence="3" id="KW-1185">Reference proteome</keyword>
<proteinExistence type="predicted"/>
<feature type="region of interest" description="Disordered" evidence="1">
    <location>
        <begin position="1"/>
        <end position="20"/>
    </location>
</feature>
<organism evidence="2 3">
    <name type="scientific">Pseudooceanicola sediminis</name>
    <dbReference type="NCBI Taxonomy" id="2211117"/>
    <lineage>
        <taxon>Bacteria</taxon>
        <taxon>Pseudomonadati</taxon>
        <taxon>Pseudomonadota</taxon>
        <taxon>Alphaproteobacteria</taxon>
        <taxon>Rhodobacterales</taxon>
        <taxon>Paracoccaceae</taxon>
        <taxon>Pseudooceanicola</taxon>
    </lineage>
</organism>
<comment type="caution">
    <text evidence="2">The sequence shown here is derived from an EMBL/GenBank/DDBJ whole genome shotgun (WGS) entry which is preliminary data.</text>
</comment>
<evidence type="ECO:0000313" key="3">
    <source>
        <dbReference type="Proteomes" id="UP000265848"/>
    </source>
</evidence>
<dbReference type="Proteomes" id="UP000265848">
    <property type="component" value="Unassembled WGS sequence"/>
</dbReference>
<name>A0A399J2F4_9RHOB</name>
<reference evidence="2 3" key="1">
    <citation type="submission" date="2018-08" db="EMBL/GenBank/DDBJ databases">
        <title>Pseudooceanicola sediminis CY03 in the family Rhodobacteracea.</title>
        <authorList>
            <person name="Zhang Y.-J."/>
        </authorList>
    </citation>
    <scope>NUCLEOTIDE SEQUENCE [LARGE SCALE GENOMIC DNA]</scope>
    <source>
        <strain evidence="2 3">CY03</strain>
    </source>
</reference>
<evidence type="ECO:0000256" key="1">
    <source>
        <dbReference type="SAM" id="MobiDB-lite"/>
    </source>
</evidence>
<protein>
    <submittedName>
        <fullName evidence="2">Uncharacterized protein</fullName>
    </submittedName>
</protein>
<dbReference type="EMBL" id="QWJJ01000004">
    <property type="protein sequence ID" value="RII39613.1"/>
    <property type="molecule type" value="Genomic_DNA"/>
</dbReference>
<dbReference type="AlphaFoldDB" id="A0A399J2F4"/>
<accession>A0A399J2F4</accession>
<gene>
    <name evidence="2" type="ORF">DL237_05515</name>
</gene>